<name>A0A2T3AZ63_AMORE</name>
<keyword evidence="2" id="KW-1185">Reference proteome</keyword>
<dbReference type="AlphaFoldDB" id="A0A2T3AZ63"/>
<gene>
    <name evidence="1" type="ORF">M430DRAFT_29326</name>
</gene>
<accession>A0A2T3AZ63</accession>
<dbReference type="InParanoid" id="A0A2T3AZ63"/>
<dbReference type="GeneID" id="36573948"/>
<evidence type="ECO:0000313" key="1">
    <source>
        <dbReference type="EMBL" id="PSS15354.1"/>
    </source>
</evidence>
<dbReference type="Proteomes" id="UP000241818">
    <property type="component" value="Unassembled WGS sequence"/>
</dbReference>
<reference evidence="1 2" key="1">
    <citation type="journal article" date="2018" name="New Phytol.">
        <title>Comparative genomics and transcriptomics depict ericoid mycorrhizal fungi as versatile saprotrophs and plant mutualists.</title>
        <authorList>
            <person name="Martino E."/>
            <person name="Morin E."/>
            <person name="Grelet G.A."/>
            <person name="Kuo A."/>
            <person name="Kohler A."/>
            <person name="Daghino S."/>
            <person name="Barry K.W."/>
            <person name="Cichocki N."/>
            <person name="Clum A."/>
            <person name="Dockter R.B."/>
            <person name="Hainaut M."/>
            <person name="Kuo R.C."/>
            <person name="LaButti K."/>
            <person name="Lindahl B.D."/>
            <person name="Lindquist E.A."/>
            <person name="Lipzen A."/>
            <person name="Khouja H.R."/>
            <person name="Magnuson J."/>
            <person name="Murat C."/>
            <person name="Ohm R.A."/>
            <person name="Singer S.W."/>
            <person name="Spatafora J.W."/>
            <person name="Wang M."/>
            <person name="Veneault-Fourrey C."/>
            <person name="Henrissat B."/>
            <person name="Grigoriev I.V."/>
            <person name="Martin F.M."/>
            <person name="Perotto S."/>
        </authorList>
    </citation>
    <scope>NUCLEOTIDE SEQUENCE [LARGE SCALE GENOMIC DNA]</scope>
    <source>
        <strain evidence="1 2">ATCC 22711</strain>
    </source>
</reference>
<organism evidence="1 2">
    <name type="scientific">Amorphotheca resinae ATCC 22711</name>
    <dbReference type="NCBI Taxonomy" id="857342"/>
    <lineage>
        <taxon>Eukaryota</taxon>
        <taxon>Fungi</taxon>
        <taxon>Dikarya</taxon>
        <taxon>Ascomycota</taxon>
        <taxon>Pezizomycotina</taxon>
        <taxon>Leotiomycetes</taxon>
        <taxon>Helotiales</taxon>
        <taxon>Amorphothecaceae</taxon>
        <taxon>Amorphotheca</taxon>
    </lineage>
</organism>
<protein>
    <submittedName>
        <fullName evidence="1">Uncharacterized protein</fullName>
    </submittedName>
</protein>
<sequence length="110" mass="12258">MARVSSISGPPQESGLLLLAALLLDVSSWSTRAVFLFYLWKQTEGLTARYKELRDAGDGGVIYKKMMQEINMTMVESLKAEQAAILAKQVERNFELASGSPRVKRVARHT</sequence>
<evidence type="ECO:0000313" key="2">
    <source>
        <dbReference type="Proteomes" id="UP000241818"/>
    </source>
</evidence>
<dbReference type="RefSeq" id="XP_024719953.1">
    <property type="nucleotide sequence ID" value="XM_024865867.1"/>
</dbReference>
<proteinExistence type="predicted"/>
<dbReference type="EMBL" id="KZ679013">
    <property type="protein sequence ID" value="PSS15354.1"/>
    <property type="molecule type" value="Genomic_DNA"/>
</dbReference>